<keyword evidence="2" id="KW-1185">Reference proteome</keyword>
<evidence type="ECO:0008006" key="3">
    <source>
        <dbReference type="Google" id="ProtNLM"/>
    </source>
</evidence>
<evidence type="ECO:0000313" key="1">
    <source>
        <dbReference type="EMBL" id="TVT20708.1"/>
    </source>
</evidence>
<dbReference type="EMBL" id="VJZA01000033">
    <property type="protein sequence ID" value="TVT20708.1"/>
    <property type="molecule type" value="Genomic_DNA"/>
</dbReference>
<dbReference type="OrthoDB" id="3699454at2"/>
<name>A0A558A8X8_9PSEU</name>
<dbReference type="RefSeq" id="WP_144640748.1">
    <property type="nucleotide sequence ID" value="NZ_BNAX01000007.1"/>
</dbReference>
<dbReference type="AlphaFoldDB" id="A0A558A8X8"/>
<dbReference type="Proteomes" id="UP000318578">
    <property type="component" value="Unassembled WGS sequence"/>
</dbReference>
<accession>A0A558A8X8</accession>
<evidence type="ECO:0000313" key="2">
    <source>
        <dbReference type="Proteomes" id="UP000318578"/>
    </source>
</evidence>
<comment type="caution">
    <text evidence="1">The sequence shown here is derived from an EMBL/GenBank/DDBJ whole genome shotgun (WGS) entry which is preliminary data.</text>
</comment>
<organism evidence="1 2">
    <name type="scientific">Amycolatopsis acidiphila</name>
    <dbReference type="NCBI Taxonomy" id="715473"/>
    <lineage>
        <taxon>Bacteria</taxon>
        <taxon>Bacillati</taxon>
        <taxon>Actinomycetota</taxon>
        <taxon>Actinomycetes</taxon>
        <taxon>Pseudonocardiales</taxon>
        <taxon>Pseudonocardiaceae</taxon>
        <taxon>Amycolatopsis</taxon>
    </lineage>
</organism>
<gene>
    <name evidence="1" type="ORF">FNH06_19525</name>
</gene>
<protein>
    <recommendedName>
        <fullName evidence="3">Transposase family protein</fullName>
    </recommendedName>
</protein>
<reference evidence="1 2" key="1">
    <citation type="submission" date="2019-07" db="EMBL/GenBank/DDBJ databases">
        <title>New species of Amycolatopsis and Streptomyces.</title>
        <authorList>
            <person name="Duangmal K."/>
            <person name="Teo W.F.A."/>
            <person name="Lipun K."/>
        </authorList>
    </citation>
    <scope>NUCLEOTIDE SEQUENCE [LARGE SCALE GENOMIC DNA]</scope>
    <source>
        <strain evidence="1 2">JCM 30562</strain>
    </source>
</reference>
<sequence>MLVTEGLHVIAYRAMLDVPLELAQYLSRLLREERSRRGTRRASRALTCFRQAVFGLRWFREHRDIGALARDHGISRATGYRYLDEVIDVLAAQAPELHDALQQAKADGATHVVLDGKVFASDRLGEKTLNRAGTS</sequence>
<proteinExistence type="predicted"/>